<keyword evidence="2" id="KW-1185">Reference proteome</keyword>
<accession>A0A6L3T3R9</accession>
<protein>
    <submittedName>
        <fullName evidence="1">Uncharacterized protein</fullName>
    </submittedName>
</protein>
<dbReference type="Proteomes" id="UP000474159">
    <property type="component" value="Unassembled WGS sequence"/>
</dbReference>
<dbReference type="EMBL" id="VZZK01000002">
    <property type="protein sequence ID" value="KAB1081320.1"/>
    <property type="molecule type" value="Genomic_DNA"/>
</dbReference>
<evidence type="ECO:0000313" key="1">
    <source>
        <dbReference type="EMBL" id="KAB1081320.1"/>
    </source>
</evidence>
<sequence length="88" mass="9376">MDTFLPVAGDPFGRFPAPGKPGGLLAGDYDCLRQRRKTEKTLACLKKIDGGRNPRLCNCTMNAATQQDVSPRIHAVTTGSRAGKASSN</sequence>
<dbReference type="RefSeq" id="WP_150997139.1">
    <property type="nucleotide sequence ID" value="NZ_BPQY01000486.1"/>
</dbReference>
<organism evidence="1 2">
    <name type="scientific">Methylobacterium soli</name>
    <dbReference type="NCBI Taxonomy" id="553447"/>
    <lineage>
        <taxon>Bacteria</taxon>
        <taxon>Pseudomonadati</taxon>
        <taxon>Pseudomonadota</taxon>
        <taxon>Alphaproteobacteria</taxon>
        <taxon>Hyphomicrobiales</taxon>
        <taxon>Methylobacteriaceae</taxon>
        <taxon>Methylobacterium</taxon>
    </lineage>
</organism>
<comment type="caution">
    <text evidence="1">The sequence shown here is derived from an EMBL/GenBank/DDBJ whole genome shotgun (WGS) entry which is preliminary data.</text>
</comment>
<name>A0A6L3T3R9_9HYPH</name>
<evidence type="ECO:0000313" key="2">
    <source>
        <dbReference type="Proteomes" id="UP000474159"/>
    </source>
</evidence>
<reference evidence="1 2" key="1">
    <citation type="submission" date="2019-09" db="EMBL/GenBank/DDBJ databases">
        <title>YIM 48816 draft genome.</title>
        <authorList>
            <person name="Jiang L."/>
        </authorList>
    </citation>
    <scope>NUCLEOTIDE SEQUENCE [LARGE SCALE GENOMIC DNA]</scope>
    <source>
        <strain evidence="1 2">YIM 48816</strain>
    </source>
</reference>
<dbReference type="AlphaFoldDB" id="A0A6L3T3R9"/>
<proteinExistence type="predicted"/>
<gene>
    <name evidence="1" type="ORF">F6X53_03145</name>
</gene>